<dbReference type="InterPro" id="IPR058333">
    <property type="entry name" value="DUF8020"/>
</dbReference>
<protein>
    <recommendedName>
        <fullName evidence="2">DUF8020 domain-containing protein</fullName>
    </recommendedName>
</protein>
<feature type="signal peptide" evidence="1">
    <location>
        <begin position="1"/>
        <end position="27"/>
    </location>
</feature>
<name>A0ABM8D1F6_9NOCA</name>
<dbReference type="RefSeq" id="WP_350356339.1">
    <property type="nucleotide sequence ID" value="NZ_AP026976.1"/>
</dbReference>
<evidence type="ECO:0000313" key="3">
    <source>
        <dbReference type="EMBL" id="BDU01155.1"/>
    </source>
</evidence>
<feature type="chain" id="PRO_5047433963" description="DUF8020 domain-containing protein" evidence="1">
    <location>
        <begin position="28"/>
        <end position="255"/>
    </location>
</feature>
<evidence type="ECO:0000256" key="1">
    <source>
        <dbReference type="SAM" id="SignalP"/>
    </source>
</evidence>
<dbReference type="Pfam" id="PF26059">
    <property type="entry name" value="DUF8020"/>
    <property type="match status" value="1"/>
</dbReference>
<reference evidence="3 4" key="1">
    <citation type="submission" date="2022-11" db="EMBL/GenBank/DDBJ databases">
        <title>Genome Sequencing of Nocardia sp. ON39_IFM12276 and assembly.</title>
        <authorList>
            <person name="Shimojima M."/>
            <person name="Toyokawa M."/>
            <person name="Uesaka K."/>
        </authorList>
    </citation>
    <scope>NUCLEOTIDE SEQUENCE [LARGE SCALE GENOMIC DNA]</scope>
    <source>
        <strain evidence="3 4">IFM 12276</strain>
    </source>
</reference>
<evidence type="ECO:0000259" key="2">
    <source>
        <dbReference type="Pfam" id="PF26059"/>
    </source>
</evidence>
<keyword evidence="1" id="KW-0732">Signal</keyword>
<organism evidence="3 4">
    <name type="scientific">Nocardia sputorum</name>
    <dbReference type="NCBI Taxonomy" id="2984338"/>
    <lineage>
        <taxon>Bacteria</taxon>
        <taxon>Bacillati</taxon>
        <taxon>Actinomycetota</taxon>
        <taxon>Actinomycetes</taxon>
        <taxon>Mycobacteriales</taxon>
        <taxon>Nocardiaceae</taxon>
        <taxon>Nocardia</taxon>
    </lineage>
</organism>
<evidence type="ECO:0000313" key="4">
    <source>
        <dbReference type="Proteomes" id="UP001317870"/>
    </source>
</evidence>
<dbReference type="EMBL" id="AP026978">
    <property type="protein sequence ID" value="BDU01155.1"/>
    <property type="molecule type" value="Genomic_DNA"/>
</dbReference>
<feature type="domain" description="DUF8020" evidence="2">
    <location>
        <begin position="93"/>
        <end position="137"/>
    </location>
</feature>
<gene>
    <name evidence="3" type="ORF">IFM12276_41830</name>
</gene>
<sequence>MMKLRGTTAAAILAIGSLTIGAGAAHAEPAPDITYSAKIVDQTVVAALRGGTFELSKALRDQPAGDEHARLTERDGVLVDHTGTPADIAQVIDVVDIRDRDGHVTMTLPLDFRLAGAAIPVRPEVKKDSTVLELKPTRPEGVAITEPLVATPVASMTENQRARDEFASQFGLATAIGGFVGTAIGATIGCLVTIALGCVAGLLTGASLGGILGTIAVGGPTLVVAGVDLLTTLQAAEGTTRFADKPVQATPAQPK</sequence>
<proteinExistence type="predicted"/>
<keyword evidence="4" id="KW-1185">Reference proteome</keyword>
<dbReference type="Proteomes" id="UP001317870">
    <property type="component" value="Chromosome"/>
</dbReference>
<accession>A0ABM8D1F6</accession>